<dbReference type="EMBL" id="SJPM01000013">
    <property type="protein sequence ID" value="TWT91841.1"/>
    <property type="molecule type" value="Genomic_DNA"/>
</dbReference>
<accession>A0A5C5ZXV8</accession>
<comment type="caution">
    <text evidence="3">The sequence shown here is derived from an EMBL/GenBank/DDBJ whole genome shotgun (WGS) entry which is preliminary data.</text>
</comment>
<evidence type="ECO:0000256" key="2">
    <source>
        <dbReference type="SAM" id="Phobius"/>
    </source>
</evidence>
<keyword evidence="2" id="KW-0472">Membrane</keyword>
<evidence type="ECO:0000313" key="3">
    <source>
        <dbReference type="EMBL" id="TWT91841.1"/>
    </source>
</evidence>
<sequence length="302" mass="33847">MTRRRRGAPENDDALDLLLDTVSNVFGGVMFLTLLAALMILSRGAPAVQPESVPEAPTQVHPPTDDRIVQMEIRQTVQAIATEQTVLANLPGDSEDVPKLKEIKAIRSLLDDATRATARSQKEFDAASERADRQQSDHAEKRNRRDQLAGKLATRRDELERAEKVGQRSIAFRPLELADSTETILVLRYGRVYLFQDSPNSRTFNVNDFFAIDIERSKTRITPKPHRGTPVTATAMKAFADRIRRSYPPSRYHVTIAVWDDSFGQFNTVCDALQSVGYRYRTIPCNDESELSFGSSASPLVQ</sequence>
<organism evidence="3 4">
    <name type="scientific">Neorhodopirellula pilleata</name>
    <dbReference type="NCBI Taxonomy" id="2714738"/>
    <lineage>
        <taxon>Bacteria</taxon>
        <taxon>Pseudomonadati</taxon>
        <taxon>Planctomycetota</taxon>
        <taxon>Planctomycetia</taxon>
        <taxon>Pirellulales</taxon>
        <taxon>Pirellulaceae</taxon>
        <taxon>Neorhodopirellula</taxon>
    </lineage>
</organism>
<keyword evidence="4" id="KW-1185">Reference proteome</keyword>
<proteinExistence type="predicted"/>
<dbReference type="RefSeq" id="WP_146580773.1">
    <property type="nucleotide sequence ID" value="NZ_SJPM01000013.1"/>
</dbReference>
<feature type="region of interest" description="Disordered" evidence="1">
    <location>
        <begin position="120"/>
        <end position="148"/>
    </location>
</feature>
<reference evidence="3 4" key="1">
    <citation type="submission" date="2019-02" db="EMBL/GenBank/DDBJ databases">
        <title>Deep-cultivation of Planctomycetes and their phenomic and genomic characterization uncovers novel biology.</title>
        <authorList>
            <person name="Wiegand S."/>
            <person name="Jogler M."/>
            <person name="Boedeker C."/>
            <person name="Pinto D."/>
            <person name="Vollmers J."/>
            <person name="Rivas-Marin E."/>
            <person name="Kohn T."/>
            <person name="Peeters S.H."/>
            <person name="Heuer A."/>
            <person name="Rast P."/>
            <person name="Oberbeckmann S."/>
            <person name="Bunk B."/>
            <person name="Jeske O."/>
            <person name="Meyerdierks A."/>
            <person name="Storesund J.E."/>
            <person name="Kallscheuer N."/>
            <person name="Luecker S."/>
            <person name="Lage O.M."/>
            <person name="Pohl T."/>
            <person name="Merkel B.J."/>
            <person name="Hornburger P."/>
            <person name="Mueller R.-W."/>
            <person name="Bruemmer F."/>
            <person name="Labrenz M."/>
            <person name="Spormann A.M."/>
            <person name="Op Den Camp H."/>
            <person name="Overmann J."/>
            <person name="Amann R."/>
            <person name="Jetten M.S.M."/>
            <person name="Mascher T."/>
            <person name="Medema M.H."/>
            <person name="Devos D.P."/>
            <person name="Kaster A.-K."/>
            <person name="Ovreas L."/>
            <person name="Rohde M."/>
            <person name="Galperin M.Y."/>
            <person name="Jogler C."/>
        </authorList>
    </citation>
    <scope>NUCLEOTIDE SEQUENCE [LARGE SCALE GENOMIC DNA]</scope>
    <source>
        <strain evidence="3 4">Pla100</strain>
    </source>
</reference>
<dbReference type="Proteomes" id="UP000316213">
    <property type="component" value="Unassembled WGS sequence"/>
</dbReference>
<keyword evidence="2" id="KW-1133">Transmembrane helix</keyword>
<protein>
    <submittedName>
        <fullName evidence="3">Uncharacterized protein</fullName>
    </submittedName>
</protein>
<dbReference type="OrthoDB" id="251046at2"/>
<evidence type="ECO:0000256" key="1">
    <source>
        <dbReference type="SAM" id="MobiDB-lite"/>
    </source>
</evidence>
<name>A0A5C5ZXV8_9BACT</name>
<feature type="transmembrane region" description="Helical" evidence="2">
    <location>
        <begin position="21"/>
        <end position="41"/>
    </location>
</feature>
<gene>
    <name evidence="3" type="ORF">Pla100_48790</name>
</gene>
<dbReference type="AlphaFoldDB" id="A0A5C5ZXV8"/>
<keyword evidence="2" id="KW-0812">Transmembrane</keyword>
<evidence type="ECO:0000313" key="4">
    <source>
        <dbReference type="Proteomes" id="UP000316213"/>
    </source>
</evidence>